<comment type="catalytic activity">
    <reaction evidence="19">
        <text>octanoyl-CoA + H2O = octanoate + CoA + H(+)</text>
        <dbReference type="Rhea" id="RHEA:30143"/>
        <dbReference type="ChEBI" id="CHEBI:15377"/>
        <dbReference type="ChEBI" id="CHEBI:15378"/>
        <dbReference type="ChEBI" id="CHEBI:25646"/>
        <dbReference type="ChEBI" id="CHEBI:57287"/>
        <dbReference type="ChEBI" id="CHEBI:57386"/>
    </reaction>
    <physiologicalReaction direction="left-to-right" evidence="19">
        <dbReference type="Rhea" id="RHEA:30144"/>
    </physiologicalReaction>
</comment>
<sequence length="210" mass="22055">MNPWLAPLAADVNELANAVRASQAPVDVTEKARMLIQQARGLLDEHAWPGPYAVEQLAPPGDGMLVWDPEDLRKTIPYSPFLGDLNPASARANVWADGDAVRGVVTTSAIHAGPIGTVHGGVVAALFDELTSLAIMAAGRVGYTQSLTVNYRRPTPLGAELQLWAQTAGQTGRVFLTSAEISHGGQVTASAVAVHKAAGNRDQSVYPADS</sequence>
<dbReference type="InterPro" id="IPR029069">
    <property type="entry name" value="HotDog_dom_sf"/>
</dbReference>
<dbReference type="Pfam" id="PF03061">
    <property type="entry name" value="4HBT"/>
    <property type="match status" value="1"/>
</dbReference>
<evidence type="ECO:0000256" key="7">
    <source>
        <dbReference type="ARBA" id="ARBA00022801"/>
    </source>
</evidence>
<comment type="similarity">
    <text evidence="15">Belongs to the THEM4/THEM5 thioesterase family.</text>
</comment>
<dbReference type="eggNOG" id="COG2050">
    <property type="taxonomic scope" value="Bacteria"/>
</dbReference>
<dbReference type="EMBL" id="AFVW02000002">
    <property type="protein sequence ID" value="EJO89393.1"/>
    <property type="molecule type" value="Genomic_DNA"/>
</dbReference>
<dbReference type="STRING" id="1041522.GCA_002105755_02206"/>
<dbReference type="SUPFAM" id="SSF54637">
    <property type="entry name" value="Thioesterase/thiol ester dehydrase-isomerase"/>
    <property type="match status" value="1"/>
</dbReference>
<keyword evidence="6" id="KW-0053">Apoptosis</keyword>
<evidence type="ECO:0000313" key="26">
    <source>
        <dbReference type="Proteomes" id="UP000006455"/>
    </source>
</evidence>
<comment type="caution">
    <text evidence="25">The sequence shown here is derived from an EMBL/GenBank/DDBJ whole genome shotgun (WGS) entry which is preliminary data.</text>
</comment>
<evidence type="ECO:0000256" key="11">
    <source>
        <dbReference type="ARBA" id="ARBA00023136"/>
    </source>
</evidence>
<evidence type="ECO:0000256" key="21">
    <source>
        <dbReference type="ARBA" id="ARBA00047969"/>
    </source>
</evidence>
<organism evidence="25 26">
    <name type="scientific">Mycobacterium colombiense CECT 3035</name>
    <dbReference type="NCBI Taxonomy" id="1041522"/>
    <lineage>
        <taxon>Bacteria</taxon>
        <taxon>Bacillati</taxon>
        <taxon>Actinomycetota</taxon>
        <taxon>Actinomycetes</taxon>
        <taxon>Mycobacteriales</taxon>
        <taxon>Mycobacteriaceae</taxon>
        <taxon>Mycobacterium</taxon>
        <taxon>Mycobacterium avium complex (MAC)</taxon>
    </lineage>
</organism>
<comment type="catalytic activity">
    <reaction evidence="22">
        <text>dodecanoyl-CoA + H2O = dodecanoate + CoA + H(+)</text>
        <dbReference type="Rhea" id="RHEA:30135"/>
        <dbReference type="ChEBI" id="CHEBI:15377"/>
        <dbReference type="ChEBI" id="CHEBI:15378"/>
        <dbReference type="ChEBI" id="CHEBI:18262"/>
        <dbReference type="ChEBI" id="CHEBI:57287"/>
        <dbReference type="ChEBI" id="CHEBI:57375"/>
    </reaction>
    <physiologicalReaction direction="left-to-right" evidence="22">
        <dbReference type="Rhea" id="RHEA:30136"/>
    </physiologicalReaction>
</comment>
<comment type="catalytic activity">
    <reaction evidence="21">
        <text>decanoyl-CoA + H2O = decanoate + CoA + H(+)</text>
        <dbReference type="Rhea" id="RHEA:40059"/>
        <dbReference type="ChEBI" id="CHEBI:15377"/>
        <dbReference type="ChEBI" id="CHEBI:15378"/>
        <dbReference type="ChEBI" id="CHEBI:27689"/>
        <dbReference type="ChEBI" id="CHEBI:57287"/>
        <dbReference type="ChEBI" id="CHEBI:61430"/>
    </reaction>
    <physiologicalReaction direction="left-to-right" evidence="21">
        <dbReference type="Rhea" id="RHEA:40060"/>
    </physiologicalReaction>
</comment>
<dbReference type="AlphaFoldDB" id="J4TIN6"/>
<evidence type="ECO:0000256" key="5">
    <source>
        <dbReference type="ARBA" id="ARBA00022490"/>
    </source>
</evidence>
<evidence type="ECO:0000256" key="20">
    <source>
        <dbReference type="ARBA" id="ARBA00047734"/>
    </source>
</evidence>
<protein>
    <recommendedName>
        <fullName evidence="17">Acyl-coenzyme A thioesterase THEM4</fullName>
        <ecNumber evidence="16">3.1.2.2</ecNumber>
    </recommendedName>
    <alternativeName>
        <fullName evidence="18">Thioesterase superfamily member 4</fullName>
    </alternativeName>
</protein>
<evidence type="ECO:0000256" key="14">
    <source>
        <dbReference type="ARBA" id="ARBA00037002"/>
    </source>
</evidence>
<evidence type="ECO:0000256" key="8">
    <source>
        <dbReference type="ARBA" id="ARBA00022832"/>
    </source>
</evidence>
<comment type="catalytic activity">
    <reaction evidence="13">
        <text>(5Z,8Z,11Z,14Z)-eicosatetraenoyl-CoA + H2O = (5Z,8Z,11Z,14Z)-eicosatetraenoate + CoA + H(+)</text>
        <dbReference type="Rhea" id="RHEA:40151"/>
        <dbReference type="ChEBI" id="CHEBI:15377"/>
        <dbReference type="ChEBI" id="CHEBI:15378"/>
        <dbReference type="ChEBI" id="CHEBI:32395"/>
        <dbReference type="ChEBI" id="CHEBI:57287"/>
        <dbReference type="ChEBI" id="CHEBI:57368"/>
    </reaction>
    <physiologicalReaction direction="left-to-right" evidence="13">
        <dbReference type="Rhea" id="RHEA:40152"/>
    </physiologicalReaction>
</comment>
<evidence type="ECO:0000256" key="1">
    <source>
        <dbReference type="ARBA" id="ARBA00004170"/>
    </source>
</evidence>
<evidence type="ECO:0000256" key="2">
    <source>
        <dbReference type="ARBA" id="ARBA00004496"/>
    </source>
</evidence>
<keyword evidence="9" id="KW-0809">Transit peptide</keyword>
<dbReference type="CDD" id="cd03443">
    <property type="entry name" value="PaaI_thioesterase"/>
    <property type="match status" value="1"/>
</dbReference>
<keyword evidence="4" id="KW-1003">Cell membrane</keyword>
<evidence type="ECO:0000313" key="25">
    <source>
        <dbReference type="EMBL" id="EJO89393.1"/>
    </source>
</evidence>
<proteinExistence type="inferred from homology"/>
<evidence type="ECO:0000256" key="3">
    <source>
        <dbReference type="ARBA" id="ARBA00004632"/>
    </source>
</evidence>
<dbReference type="RefSeq" id="WP_007769906.1">
    <property type="nucleotide sequence ID" value="NZ_CP020821.1"/>
</dbReference>
<keyword evidence="8" id="KW-0276">Fatty acid metabolism</keyword>
<comment type="subcellular location">
    <subcellularLocation>
        <location evidence="3">Cell projection</location>
        <location evidence="3">Ruffle membrane</location>
    </subcellularLocation>
    <subcellularLocation>
        <location evidence="2">Cytoplasm</location>
    </subcellularLocation>
    <subcellularLocation>
        <location evidence="1">Membrane</location>
        <topology evidence="1">Peripheral membrane protein</topology>
    </subcellularLocation>
</comment>
<feature type="domain" description="Thioesterase" evidence="24">
    <location>
        <begin position="116"/>
        <end position="188"/>
    </location>
</feature>
<evidence type="ECO:0000256" key="17">
    <source>
        <dbReference type="ARBA" id="ARBA00040123"/>
    </source>
</evidence>
<keyword evidence="11" id="KW-0472">Membrane</keyword>
<dbReference type="PANTHER" id="PTHR12418:SF19">
    <property type="entry name" value="ACYL-COENZYME A THIOESTERASE THEM4"/>
    <property type="match status" value="1"/>
</dbReference>
<keyword evidence="5" id="KW-0963">Cytoplasm</keyword>
<dbReference type="InterPro" id="IPR006683">
    <property type="entry name" value="Thioestr_dom"/>
</dbReference>
<evidence type="ECO:0000256" key="18">
    <source>
        <dbReference type="ARBA" id="ARBA00043210"/>
    </source>
</evidence>
<dbReference type="GO" id="GO:0005737">
    <property type="term" value="C:cytoplasm"/>
    <property type="evidence" value="ECO:0007669"/>
    <property type="project" value="UniProtKB-SubCell"/>
</dbReference>
<evidence type="ECO:0000256" key="10">
    <source>
        <dbReference type="ARBA" id="ARBA00023098"/>
    </source>
</evidence>
<keyword evidence="10" id="KW-0443">Lipid metabolism</keyword>
<gene>
    <name evidence="25" type="ORF">MCOL_V204370</name>
</gene>
<accession>J4TIN6</accession>
<dbReference type="EC" id="3.1.2.2" evidence="16"/>
<evidence type="ECO:0000256" key="15">
    <source>
        <dbReference type="ARBA" id="ARBA00038456"/>
    </source>
</evidence>
<reference evidence="25 26" key="1">
    <citation type="journal article" date="2011" name="J. Bacteriol.">
        <title>Genome sequence of the Mycobacterium colombiense type strain, CECT 3035.</title>
        <authorList>
            <person name="Gonzalez-Perez M."/>
            <person name="Murcia M.I."/>
            <person name="Landsman D."/>
            <person name="Jordan I.K."/>
            <person name="Marino-Ramirez L."/>
        </authorList>
    </citation>
    <scope>NUCLEOTIDE SEQUENCE [LARGE SCALE GENOMIC DNA]</scope>
    <source>
        <strain evidence="25 26">CECT 3035</strain>
    </source>
</reference>
<dbReference type="GO" id="GO:0016020">
    <property type="term" value="C:membrane"/>
    <property type="evidence" value="ECO:0007669"/>
    <property type="project" value="UniProtKB-SubCell"/>
</dbReference>
<dbReference type="GO" id="GO:0016787">
    <property type="term" value="F:hydrolase activity"/>
    <property type="evidence" value="ECO:0007669"/>
    <property type="project" value="UniProtKB-KW"/>
</dbReference>
<evidence type="ECO:0000256" key="12">
    <source>
        <dbReference type="ARBA" id="ARBA00023273"/>
    </source>
</evidence>
<comment type="catalytic activity">
    <reaction evidence="23">
        <text>tetradecanoyl-CoA + H2O = tetradecanoate + CoA + H(+)</text>
        <dbReference type="Rhea" id="RHEA:40119"/>
        <dbReference type="ChEBI" id="CHEBI:15377"/>
        <dbReference type="ChEBI" id="CHEBI:15378"/>
        <dbReference type="ChEBI" id="CHEBI:30807"/>
        <dbReference type="ChEBI" id="CHEBI:57287"/>
        <dbReference type="ChEBI" id="CHEBI:57385"/>
    </reaction>
    <physiologicalReaction direction="left-to-right" evidence="23">
        <dbReference type="Rhea" id="RHEA:40120"/>
    </physiologicalReaction>
</comment>
<evidence type="ECO:0000256" key="19">
    <source>
        <dbReference type="ARBA" id="ARBA00047588"/>
    </source>
</evidence>
<name>J4TIN6_9MYCO</name>
<evidence type="ECO:0000256" key="16">
    <source>
        <dbReference type="ARBA" id="ARBA00038848"/>
    </source>
</evidence>
<evidence type="ECO:0000256" key="6">
    <source>
        <dbReference type="ARBA" id="ARBA00022703"/>
    </source>
</evidence>
<dbReference type="OrthoDB" id="5505920at2"/>
<dbReference type="Gene3D" id="3.10.129.10">
    <property type="entry name" value="Hotdog Thioesterase"/>
    <property type="match status" value="1"/>
</dbReference>
<dbReference type="PANTHER" id="PTHR12418">
    <property type="entry name" value="ACYL-COENZYME A THIOESTERASE THEM4"/>
    <property type="match status" value="1"/>
</dbReference>
<evidence type="ECO:0000256" key="13">
    <source>
        <dbReference type="ARBA" id="ARBA00035852"/>
    </source>
</evidence>
<evidence type="ECO:0000256" key="22">
    <source>
        <dbReference type="ARBA" id="ARBA00048074"/>
    </source>
</evidence>
<evidence type="ECO:0000259" key="24">
    <source>
        <dbReference type="Pfam" id="PF03061"/>
    </source>
</evidence>
<evidence type="ECO:0000256" key="23">
    <source>
        <dbReference type="ARBA" id="ARBA00048180"/>
    </source>
</evidence>
<keyword evidence="12" id="KW-0966">Cell projection</keyword>
<evidence type="ECO:0000256" key="9">
    <source>
        <dbReference type="ARBA" id="ARBA00022946"/>
    </source>
</evidence>
<dbReference type="InterPro" id="IPR052365">
    <property type="entry name" value="THEM4/THEM5_acyl-CoA_thioest"/>
</dbReference>
<comment type="catalytic activity">
    <reaction evidence="14">
        <text>(9Z)-octadecenoyl-CoA + H2O = (9Z)-octadecenoate + CoA + H(+)</text>
        <dbReference type="Rhea" id="RHEA:40139"/>
        <dbReference type="ChEBI" id="CHEBI:15377"/>
        <dbReference type="ChEBI" id="CHEBI:15378"/>
        <dbReference type="ChEBI" id="CHEBI:30823"/>
        <dbReference type="ChEBI" id="CHEBI:57287"/>
        <dbReference type="ChEBI" id="CHEBI:57387"/>
    </reaction>
    <physiologicalReaction direction="left-to-right" evidence="14">
        <dbReference type="Rhea" id="RHEA:40140"/>
    </physiologicalReaction>
</comment>
<dbReference type="GO" id="GO:0006631">
    <property type="term" value="P:fatty acid metabolic process"/>
    <property type="evidence" value="ECO:0007669"/>
    <property type="project" value="UniProtKB-KW"/>
</dbReference>
<keyword evidence="7" id="KW-0378">Hydrolase</keyword>
<comment type="catalytic activity">
    <reaction evidence="20">
        <text>hexadecanoyl-CoA + H2O = hexadecanoate + CoA + H(+)</text>
        <dbReference type="Rhea" id="RHEA:16645"/>
        <dbReference type="ChEBI" id="CHEBI:7896"/>
        <dbReference type="ChEBI" id="CHEBI:15377"/>
        <dbReference type="ChEBI" id="CHEBI:15378"/>
        <dbReference type="ChEBI" id="CHEBI:57287"/>
        <dbReference type="ChEBI" id="CHEBI:57379"/>
        <dbReference type="EC" id="3.1.2.2"/>
    </reaction>
    <physiologicalReaction direction="left-to-right" evidence="20">
        <dbReference type="Rhea" id="RHEA:16646"/>
    </physiologicalReaction>
</comment>
<evidence type="ECO:0000256" key="4">
    <source>
        <dbReference type="ARBA" id="ARBA00022475"/>
    </source>
</evidence>
<dbReference type="Proteomes" id="UP000006455">
    <property type="component" value="Unassembled WGS sequence"/>
</dbReference>